<gene>
    <name evidence="2" type="ORF">K457DRAFT_890177</name>
</gene>
<sequence length="577" mass="66231">MTINKLISENNVLRSLHPYLAKSDLQHLALVNKLWNTAFQPFLWRNLSFSHGTRYLTLFDNSDEYAKVILKNAAYIECFYFRGCANPATLLLFFSSCRNFRSFECHLQYELPQDVFACLNIVEQNQGLVSFFIDGIPIKRLGVAQKFLQVLSQHTGLRRLEFKSADSKISEHLFKAILQSVPPTLHTLDLKWSIEIQDDNDFEFRDEHVALPGWTNNGIKTLELNKALTGYEQSVAFPFLRHCVRLDNFRSPPQLPIKCGPVLTRILREYCPLFSRVLISNQDHDSVIASVVNGSRALNEFRVRYYGSVGSELTLALVAQAAHLHTIEIEDGIFVRSGDIQMMLSHCSGLKTFMVEDWQEDGHESLLEIKDMVSSPWVCLGLRDLTLPIGSDYGVHTDEQDEEWGQRRQDMITKAYRQLGALTELRTLSFGSQVPQENSAQFPLDAEGKNDFDLTLASGLDHLKDLKMLWRLDVAGLRHRMRETELHWIEANWPNLRDFRGIYMYEGDELSEDEEMEEDSEEEDDEDKGVAGEEEADTGDQLEGDEPEPEPEPEPEGKMTRRHVSWFLGKRPYAELC</sequence>
<dbReference type="Proteomes" id="UP000078512">
    <property type="component" value="Unassembled WGS sequence"/>
</dbReference>
<reference evidence="2 3" key="1">
    <citation type="submission" date="2016-05" db="EMBL/GenBank/DDBJ databases">
        <title>Genome sequencing reveals origins of a unique bacterial endosymbiosis in the earliest lineages of terrestrial Fungi.</title>
        <authorList>
            <consortium name="DOE Joint Genome Institute"/>
            <person name="Uehling J."/>
            <person name="Gryganskyi A."/>
            <person name="Hameed K."/>
            <person name="Tschaplinski T."/>
            <person name="Misztal P."/>
            <person name="Wu S."/>
            <person name="Desiro A."/>
            <person name="Vande Pol N."/>
            <person name="Du Z.-Y."/>
            <person name="Zienkiewicz A."/>
            <person name="Zienkiewicz K."/>
            <person name="Morin E."/>
            <person name="Tisserant E."/>
            <person name="Splivallo R."/>
            <person name="Hainaut M."/>
            <person name="Henrissat B."/>
            <person name="Ohm R."/>
            <person name="Kuo A."/>
            <person name="Yan J."/>
            <person name="Lipzen A."/>
            <person name="Nolan M."/>
            <person name="Labutti K."/>
            <person name="Barry K."/>
            <person name="Goldstein A."/>
            <person name="Labbe J."/>
            <person name="Schadt C."/>
            <person name="Tuskan G."/>
            <person name="Grigoriev I."/>
            <person name="Martin F."/>
            <person name="Vilgalys R."/>
            <person name="Bonito G."/>
        </authorList>
    </citation>
    <scope>NUCLEOTIDE SEQUENCE [LARGE SCALE GENOMIC DNA]</scope>
    <source>
        <strain evidence="2 3">AG-77</strain>
    </source>
</reference>
<name>A0A197K3H3_9FUNG</name>
<feature type="compositionally biased region" description="Acidic residues" evidence="1">
    <location>
        <begin position="510"/>
        <end position="554"/>
    </location>
</feature>
<dbReference type="InterPro" id="IPR032675">
    <property type="entry name" value="LRR_dom_sf"/>
</dbReference>
<dbReference type="OrthoDB" id="2405020at2759"/>
<dbReference type="AlphaFoldDB" id="A0A197K3H3"/>
<dbReference type="Gene3D" id="3.80.10.10">
    <property type="entry name" value="Ribonuclease Inhibitor"/>
    <property type="match status" value="1"/>
</dbReference>
<keyword evidence="3" id="KW-1185">Reference proteome</keyword>
<organism evidence="2 3">
    <name type="scientific">Linnemannia elongata AG-77</name>
    <dbReference type="NCBI Taxonomy" id="1314771"/>
    <lineage>
        <taxon>Eukaryota</taxon>
        <taxon>Fungi</taxon>
        <taxon>Fungi incertae sedis</taxon>
        <taxon>Mucoromycota</taxon>
        <taxon>Mortierellomycotina</taxon>
        <taxon>Mortierellomycetes</taxon>
        <taxon>Mortierellales</taxon>
        <taxon>Mortierellaceae</taxon>
        <taxon>Linnemannia</taxon>
    </lineage>
</organism>
<evidence type="ECO:0008006" key="4">
    <source>
        <dbReference type="Google" id="ProtNLM"/>
    </source>
</evidence>
<evidence type="ECO:0000313" key="2">
    <source>
        <dbReference type="EMBL" id="OAQ32035.1"/>
    </source>
</evidence>
<evidence type="ECO:0000256" key="1">
    <source>
        <dbReference type="SAM" id="MobiDB-lite"/>
    </source>
</evidence>
<feature type="region of interest" description="Disordered" evidence="1">
    <location>
        <begin position="510"/>
        <end position="563"/>
    </location>
</feature>
<protein>
    <recommendedName>
        <fullName evidence="4">F-box domain-containing protein</fullName>
    </recommendedName>
</protein>
<dbReference type="EMBL" id="KV442027">
    <property type="protein sequence ID" value="OAQ32035.1"/>
    <property type="molecule type" value="Genomic_DNA"/>
</dbReference>
<evidence type="ECO:0000313" key="3">
    <source>
        <dbReference type="Proteomes" id="UP000078512"/>
    </source>
</evidence>
<accession>A0A197K3H3</accession>
<proteinExistence type="predicted"/>